<sequence length="253" mass="29606">MDGKYIYIRFCPMHGPFFFFFLVNRMIFACPPFAPMEFSLYLFLFFYSSPITHPGQNNNKKKKKENNYLYLALMLGMRGVCTVWIFVCVVLMFGLSLSHAELSTTEIQFQELSPPQTSSEVSETNSLTFPFFACEAELRQLCPKQMEAPLKCLLQHFESQRNTKLPWRRRITFSGACSRWLWARQECVSYVRQTGICRASESARNCLRRIPPRGIPSGCRETEYYRSVLLYGEMKRKQGLWKPSNTPKKQQKD</sequence>
<dbReference type="SMR" id="Q4CWZ8"/>
<keyword evidence="1" id="KW-0472">Membrane</keyword>
<evidence type="ECO:0000256" key="1">
    <source>
        <dbReference type="SAM" id="Phobius"/>
    </source>
</evidence>
<name>Q4CWZ8_TRYCC</name>
<dbReference type="AlphaFoldDB" id="Q4CWZ8"/>
<keyword evidence="1" id="KW-0812">Transmembrane</keyword>
<dbReference type="OMA" id="TEMKLYC"/>
<dbReference type="KEGG" id="tcr:508661.70"/>
<dbReference type="Proteomes" id="UP000002296">
    <property type="component" value="Unassembled WGS sequence"/>
</dbReference>
<evidence type="ECO:0000313" key="2">
    <source>
        <dbReference type="EMBL" id="EAN84806.1"/>
    </source>
</evidence>
<keyword evidence="3" id="KW-1185">Reference proteome</keyword>
<dbReference type="EMBL" id="AAHK01001587">
    <property type="protein sequence ID" value="EAN84806.1"/>
    <property type="molecule type" value="Genomic_DNA"/>
</dbReference>
<dbReference type="eggNOG" id="ENOG502SFKE">
    <property type="taxonomic scope" value="Eukaryota"/>
</dbReference>
<proteinExistence type="predicted"/>
<evidence type="ECO:0000313" key="3">
    <source>
        <dbReference type="Proteomes" id="UP000002296"/>
    </source>
</evidence>
<evidence type="ECO:0008006" key="4">
    <source>
        <dbReference type="Google" id="ProtNLM"/>
    </source>
</evidence>
<protein>
    <recommendedName>
        <fullName evidence="4">Enriched in surface-labeled proteome protein 18</fullName>
    </recommendedName>
</protein>
<feature type="transmembrane region" description="Helical" evidence="1">
    <location>
        <begin position="68"/>
        <end position="95"/>
    </location>
</feature>
<keyword evidence="1" id="KW-1133">Transmembrane helix</keyword>
<feature type="transmembrane region" description="Helical" evidence="1">
    <location>
        <begin position="26"/>
        <end position="47"/>
    </location>
</feature>
<gene>
    <name evidence="2" type="ORF">Tc00.1047053508661.70</name>
</gene>
<organism evidence="2 3">
    <name type="scientific">Trypanosoma cruzi (strain CL Brener)</name>
    <dbReference type="NCBI Taxonomy" id="353153"/>
    <lineage>
        <taxon>Eukaryota</taxon>
        <taxon>Discoba</taxon>
        <taxon>Euglenozoa</taxon>
        <taxon>Kinetoplastea</taxon>
        <taxon>Metakinetoplastina</taxon>
        <taxon>Trypanosomatida</taxon>
        <taxon>Trypanosomatidae</taxon>
        <taxon>Trypanosoma</taxon>
        <taxon>Schizotrypanum</taxon>
    </lineage>
</organism>
<dbReference type="InParanoid" id="Q4CWZ8"/>
<dbReference type="RefSeq" id="XP_806657.1">
    <property type="nucleotide sequence ID" value="XM_801564.1"/>
</dbReference>
<dbReference type="PaxDb" id="353153-Q4CWZ8"/>
<comment type="caution">
    <text evidence="2">The sequence shown here is derived from an EMBL/GenBank/DDBJ whole genome shotgun (WGS) entry which is preliminary data.</text>
</comment>
<dbReference type="GeneID" id="3536723"/>
<reference evidence="2 3" key="1">
    <citation type="journal article" date="2005" name="Science">
        <title>The genome sequence of Trypanosoma cruzi, etiologic agent of Chagas disease.</title>
        <authorList>
            <person name="El-Sayed N.M."/>
            <person name="Myler P.J."/>
            <person name="Bartholomeu D.C."/>
            <person name="Nilsson D."/>
            <person name="Aggarwal G."/>
            <person name="Tran A.N."/>
            <person name="Ghedin E."/>
            <person name="Worthey E.A."/>
            <person name="Delcher A.L."/>
            <person name="Blandin G."/>
            <person name="Westenberger S.J."/>
            <person name="Caler E."/>
            <person name="Cerqueira G.C."/>
            <person name="Branche C."/>
            <person name="Haas B."/>
            <person name="Anupama A."/>
            <person name="Arner E."/>
            <person name="Aslund L."/>
            <person name="Attipoe P."/>
            <person name="Bontempi E."/>
            <person name="Bringaud F."/>
            <person name="Burton P."/>
            <person name="Cadag E."/>
            <person name="Campbell D.A."/>
            <person name="Carrington M."/>
            <person name="Crabtree J."/>
            <person name="Darban H."/>
            <person name="da Silveira J.F."/>
            <person name="de Jong P."/>
            <person name="Edwards K."/>
            <person name="Englund P.T."/>
            <person name="Fazelina G."/>
            <person name="Feldblyum T."/>
            <person name="Ferella M."/>
            <person name="Frasch A.C."/>
            <person name="Gull K."/>
            <person name="Horn D."/>
            <person name="Hou L."/>
            <person name="Huang Y."/>
            <person name="Kindlund E."/>
            <person name="Klingbeil M."/>
            <person name="Kluge S."/>
            <person name="Koo H."/>
            <person name="Lacerda D."/>
            <person name="Levin M.J."/>
            <person name="Lorenzi H."/>
            <person name="Louie T."/>
            <person name="Machado C.R."/>
            <person name="McCulloch R."/>
            <person name="McKenna A."/>
            <person name="Mizuno Y."/>
            <person name="Mottram J.C."/>
            <person name="Nelson S."/>
            <person name="Ochaya S."/>
            <person name="Osoegawa K."/>
            <person name="Pai G."/>
            <person name="Parsons M."/>
            <person name="Pentony M."/>
            <person name="Pettersson U."/>
            <person name="Pop M."/>
            <person name="Ramirez J.L."/>
            <person name="Rinta J."/>
            <person name="Robertson L."/>
            <person name="Salzberg S.L."/>
            <person name="Sanchez D.O."/>
            <person name="Seyler A."/>
            <person name="Sharma R."/>
            <person name="Shetty J."/>
            <person name="Simpson A.J."/>
            <person name="Sisk E."/>
            <person name="Tammi M.T."/>
            <person name="Tarleton R."/>
            <person name="Teixeira S."/>
            <person name="Van Aken S."/>
            <person name="Vogt C."/>
            <person name="Ward P.N."/>
            <person name="Wickstead B."/>
            <person name="Wortman J."/>
            <person name="White O."/>
            <person name="Fraser C.M."/>
            <person name="Stuart K.D."/>
            <person name="Andersson B."/>
        </authorList>
    </citation>
    <scope>NUCLEOTIDE SEQUENCE [LARGE SCALE GENOMIC DNA]</scope>
    <source>
        <strain evidence="2 3">CL Brener</strain>
    </source>
</reference>
<accession>Q4CWZ8</accession>